<keyword evidence="3" id="KW-1185">Reference proteome</keyword>
<dbReference type="AlphaFoldDB" id="A0AAV9JMF5"/>
<feature type="region of interest" description="Disordered" evidence="1">
    <location>
        <begin position="120"/>
        <end position="157"/>
    </location>
</feature>
<dbReference type="Proteomes" id="UP001324427">
    <property type="component" value="Unassembled WGS sequence"/>
</dbReference>
<evidence type="ECO:0000313" key="3">
    <source>
        <dbReference type="Proteomes" id="UP001324427"/>
    </source>
</evidence>
<gene>
    <name evidence="2" type="ORF">LTR36_001723</name>
</gene>
<proteinExistence type="predicted"/>
<feature type="compositionally biased region" description="Low complexity" evidence="1">
    <location>
        <begin position="62"/>
        <end position="74"/>
    </location>
</feature>
<evidence type="ECO:0000313" key="2">
    <source>
        <dbReference type="EMBL" id="KAK4546506.1"/>
    </source>
</evidence>
<sequence length="228" mass="24680">MKQPGPRPKNMHKSLARKRAAKILSGPGRRKLRSVAAQWAPGVTRRERKLTVRKAAGQWPQASPSASPSASPTTSPSPSPSPFSPSHFAPSSSSSPEAPPDLDVAAALLVCSMISPPGSPFVLPSPLKRSPAPSSSSSASPPPPPPKPSKKAKLADKAQDIRSLDQLHQRCFGEVVGLRVERKQMRREFAAADRERRRAIERTREVALEAFLLGRSLREERMAFEHGA</sequence>
<feature type="region of interest" description="Disordered" evidence="1">
    <location>
        <begin position="22"/>
        <end position="100"/>
    </location>
</feature>
<accession>A0AAV9JMF5</accession>
<organism evidence="2 3">
    <name type="scientific">Oleoguttula mirabilis</name>
    <dbReference type="NCBI Taxonomy" id="1507867"/>
    <lineage>
        <taxon>Eukaryota</taxon>
        <taxon>Fungi</taxon>
        <taxon>Dikarya</taxon>
        <taxon>Ascomycota</taxon>
        <taxon>Pezizomycotina</taxon>
        <taxon>Dothideomycetes</taxon>
        <taxon>Dothideomycetidae</taxon>
        <taxon>Mycosphaerellales</taxon>
        <taxon>Teratosphaeriaceae</taxon>
        <taxon>Oleoguttula</taxon>
    </lineage>
</organism>
<feature type="compositionally biased region" description="Low complexity" evidence="1">
    <location>
        <begin position="124"/>
        <end position="139"/>
    </location>
</feature>
<comment type="caution">
    <text evidence="2">The sequence shown here is derived from an EMBL/GenBank/DDBJ whole genome shotgun (WGS) entry which is preliminary data.</text>
</comment>
<protein>
    <submittedName>
        <fullName evidence="2">Uncharacterized protein</fullName>
    </submittedName>
</protein>
<feature type="compositionally biased region" description="Low complexity" evidence="1">
    <location>
        <begin position="84"/>
        <end position="100"/>
    </location>
</feature>
<dbReference type="EMBL" id="JAVFHQ010000014">
    <property type="protein sequence ID" value="KAK4546506.1"/>
    <property type="molecule type" value="Genomic_DNA"/>
</dbReference>
<evidence type="ECO:0000256" key="1">
    <source>
        <dbReference type="SAM" id="MobiDB-lite"/>
    </source>
</evidence>
<name>A0AAV9JMF5_9PEZI</name>
<reference evidence="2 3" key="1">
    <citation type="submission" date="2021-11" db="EMBL/GenBank/DDBJ databases">
        <title>Black yeast isolated from Biological Soil Crust.</title>
        <authorList>
            <person name="Kurbessoian T."/>
        </authorList>
    </citation>
    <scope>NUCLEOTIDE SEQUENCE [LARGE SCALE GENOMIC DNA]</scope>
    <source>
        <strain evidence="2 3">CCFEE 5522</strain>
    </source>
</reference>